<evidence type="ECO:0000256" key="7">
    <source>
        <dbReference type="RuleBase" id="RU365066"/>
    </source>
</evidence>
<dbReference type="Proteomes" id="UP001516464">
    <property type="component" value="Unassembled WGS sequence"/>
</dbReference>
<keyword evidence="3 7" id="KW-0812">Transmembrane</keyword>
<dbReference type="PANTHER" id="PTHR13148">
    <property type="entry name" value="PER1-RELATED"/>
    <property type="match status" value="1"/>
</dbReference>
<evidence type="ECO:0000256" key="1">
    <source>
        <dbReference type="ARBA" id="ARBA00004127"/>
    </source>
</evidence>
<feature type="transmembrane region" description="Helical" evidence="7">
    <location>
        <begin position="117"/>
        <end position="135"/>
    </location>
</feature>
<keyword evidence="5 7" id="KW-1133">Transmembrane helix</keyword>
<dbReference type="InterPro" id="IPR007217">
    <property type="entry name" value="Per1-like"/>
</dbReference>
<keyword evidence="7" id="KW-0256">Endoplasmic reticulum</keyword>
<keyword evidence="6 7" id="KW-0472">Membrane</keyword>
<evidence type="ECO:0000313" key="9">
    <source>
        <dbReference type="Proteomes" id="UP001516464"/>
    </source>
</evidence>
<comment type="similarity">
    <text evidence="7">Belongs to the PGAP3 family.</text>
</comment>
<name>A0ABQ7I0H3_9MICR</name>
<comment type="caution">
    <text evidence="8">The sequence shown here is derived from an EMBL/GenBank/DDBJ whole genome shotgun (WGS) entry which is preliminary data.</text>
</comment>
<evidence type="ECO:0000256" key="3">
    <source>
        <dbReference type="ARBA" id="ARBA00022692"/>
    </source>
</evidence>
<dbReference type="Pfam" id="PF04080">
    <property type="entry name" value="Per1"/>
    <property type="match status" value="1"/>
</dbReference>
<sequence length="258" mass="30897">MEDSVNGIKLTWFDKLVRRSLDQKIKEHKHLRYCRSHNINNIKLEGRYPFIPIIGCTEFFASLFSIFNLVSHVYSYQCILNQQTKQSFLLNKYNQIAILVWISSTLFHINDITLTRYMDYFSAFLGILLTFYITIKETLFLYKCNAPQYLFITLVGIYVSHLYYMVFKNFDYAYNERICVIFIIGIYFMWGLIIYKLWPMLCAKYLFVYALLVLFSLWIEYIDFPPILYLIDSHALYHLCTAIATPLYYCHFNHLTIQ</sequence>
<feature type="transmembrane region" description="Helical" evidence="7">
    <location>
        <begin position="178"/>
        <end position="198"/>
    </location>
</feature>
<protein>
    <recommendedName>
        <fullName evidence="7">Post-GPI attachment to proteins factor 3</fullName>
    </recommendedName>
</protein>
<proteinExistence type="inferred from homology"/>
<feature type="transmembrane region" description="Helical" evidence="7">
    <location>
        <begin position="147"/>
        <end position="166"/>
    </location>
</feature>
<evidence type="ECO:0000256" key="5">
    <source>
        <dbReference type="ARBA" id="ARBA00022989"/>
    </source>
</evidence>
<reference evidence="8 9" key="1">
    <citation type="submission" date="2019-01" db="EMBL/GenBank/DDBJ databases">
        <title>Genomes sequencing and comparative genomics of infectious freshwater microsporidia, Cucumispora dikerogammari and Thelohania contejeani.</title>
        <authorList>
            <person name="Cormier A."/>
            <person name="Giraud I."/>
            <person name="Wattier R."/>
            <person name="Teixeira M."/>
            <person name="Grandjean F."/>
            <person name="Rigaud T."/>
            <person name="Cordaux R."/>
        </authorList>
    </citation>
    <scope>NUCLEOTIDE SEQUENCE [LARGE SCALE GENOMIC DNA]</scope>
    <source>
        <strain evidence="8">T1</strain>
        <tissue evidence="8">Spores</tissue>
    </source>
</reference>
<dbReference type="EMBL" id="SBIQ01000038">
    <property type="protein sequence ID" value="KAF7683967.1"/>
    <property type="molecule type" value="Genomic_DNA"/>
</dbReference>
<feature type="transmembrane region" description="Helical" evidence="7">
    <location>
        <begin position="204"/>
        <end position="222"/>
    </location>
</feature>
<organism evidence="8 9">
    <name type="scientific">Astathelohania contejeani</name>
    <dbReference type="NCBI Taxonomy" id="164912"/>
    <lineage>
        <taxon>Eukaryota</taxon>
        <taxon>Fungi</taxon>
        <taxon>Fungi incertae sedis</taxon>
        <taxon>Microsporidia</taxon>
        <taxon>Astathelohaniidae</taxon>
        <taxon>Astathelohania</taxon>
    </lineage>
</organism>
<gene>
    <name evidence="8" type="ORF">TCON_0835</name>
</gene>
<comment type="function">
    <text evidence="7">Involved in the lipid remodeling steps of GPI-anchor maturation.</text>
</comment>
<evidence type="ECO:0000313" key="8">
    <source>
        <dbReference type="EMBL" id="KAF7683967.1"/>
    </source>
</evidence>
<evidence type="ECO:0000256" key="4">
    <source>
        <dbReference type="ARBA" id="ARBA00022729"/>
    </source>
</evidence>
<accession>A0ABQ7I0H3</accession>
<comment type="subcellular location">
    <subcellularLocation>
        <location evidence="1">Endomembrane system</location>
        <topology evidence="1">Multi-pass membrane protein</topology>
    </subcellularLocation>
    <subcellularLocation>
        <location evidence="7">Endoplasmic reticulum membrane</location>
        <topology evidence="7">Multi-pass membrane protein</topology>
    </subcellularLocation>
</comment>
<evidence type="ECO:0000256" key="2">
    <source>
        <dbReference type="ARBA" id="ARBA00022502"/>
    </source>
</evidence>
<comment type="caution">
    <text evidence="7">Lacks conserved residue(s) required for the propagation of feature annotation.</text>
</comment>
<keyword evidence="4" id="KW-0732">Signal</keyword>
<evidence type="ECO:0000256" key="6">
    <source>
        <dbReference type="ARBA" id="ARBA00023136"/>
    </source>
</evidence>
<feature type="transmembrane region" description="Helical" evidence="7">
    <location>
        <begin position="50"/>
        <end position="73"/>
    </location>
</feature>
<keyword evidence="9" id="KW-1185">Reference proteome</keyword>
<feature type="transmembrane region" description="Helical" evidence="7">
    <location>
        <begin position="93"/>
        <end position="110"/>
    </location>
</feature>
<keyword evidence="2 7" id="KW-0337">GPI-anchor biosynthesis</keyword>
<dbReference type="PANTHER" id="PTHR13148:SF0">
    <property type="entry name" value="POST-GPI ATTACHMENT TO PROTEINS FACTOR 3"/>
    <property type="match status" value="1"/>
</dbReference>